<proteinExistence type="predicted"/>
<name>A0A7C9W0Y2_9PSEU</name>
<dbReference type="SUPFAM" id="SSF82607">
    <property type="entry name" value="YbaB-like"/>
    <property type="match status" value="1"/>
</dbReference>
<feature type="region of interest" description="Disordered" evidence="1">
    <location>
        <begin position="118"/>
        <end position="150"/>
    </location>
</feature>
<dbReference type="GO" id="GO:0003677">
    <property type="term" value="F:DNA binding"/>
    <property type="evidence" value="ECO:0007669"/>
    <property type="project" value="InterPro"/>
</dbReference>
<dbReference type="Proteomes" id="UP000481360">
    <property type="component" value="Unassembled WGS sequence"/>
</dbReference>
<accession>A0A7C9W0Y2</accession>
<evidence type="ECO:0000313" key="3">
    <source>
        <dbReference type="Proteomes" id="UP000481360"/>
    </source>
</evidence>
<dbReference type="AlphaFoldDB" id="A0A7C9W0Y2"/>
<dbReference type="InterPro" id="IPR036894">
    <property type="entry name" value="YbaB-like_sf"/>
</dbReference>
<gene>
    <name evidence="2" type="ORF">G7043_32045</name>
</gene>
<protein>
    <submittedName>
        <fullName evidence="2">YbaB/EbfC family nucleoid-associated protein</fullName>
    </submittedName>
</protein>
<reference evidence="2 3" key="1">
    <citation type="submission" date="2020-03" db="EMBL/GenBank/DDBJ databases">
        <title>Isolation and identification of active actinomycetes.</title>
        <authorList>
            <person name="Sun X."/>
        </authorList>
    </citation>
    <scope>NUCLEOTIDE SEQUENCE [LARGE SCALE GENOMIC DNA]</scope>
    <source>
        <strain evidence="2 3">NEAU-D13</strain>
    </source>
</reference>
<sequence>MDERILDPDGARERLAAWKGRIDKLADDTLSMSQQLQGVRIVAKDPAGMAEVTIDSTGAMVNLKLTDRITPASPEAVAAAIMATLADARRQLAQRSKEIVADTIGTDTAAGRAIVESVSRSLGVEEEKPVRRPPRDDDDDSAEIYTEERW</sequence>
<organism evidence="2 3">
    <name type="scientific">Lentzea alba</name>
    <dbReference type="NCBI Taxonomy" id="2714351"/>
    <lineage>
        <taxon>Bacteria</taxon>
        <taxon>Bacillati</taxon>
        <taxon>Actinomycetota</taxon>
        <taxon>Actinomycetes</taxon>
        <taxon>Pseudonocardiales</taxon>
        <taxon>Pseudonocardiaceae</taxon>
        <taxon>Lentzea</taxon>
    </lineage>
</organism>
<dbReference type="Gene3D" id="3.30.1310.10">
    <property type="entry name" value="Nucleoid-associated protein YbaB-like domain"/>
    <property type="match status" value="1"/>
</dbReference>
<dbReference type="Pfam" id="PF02575">
    <property type="entry name" value="YbaB_DNA_bd"/>
    <property type="match status" value="1"/>
</dbReference>
<evidence type="ECO:0000256" key="1">
    <source>
        <dbReference type="SAM" id="MobiDB-lite"/>
    </source>
</evidence>
<dbReference type="InterPro" id="IPR004401">
    <property type="entry name" value="YbaB/EbfC"/>
</dbReference>
<comment type="caution">
    <text evidence="2">The sequence shown here is derived from an EMBL/GenBank/DDBJ whole genome shotgun (WGS) entry which is preliminary data.</text>
</comment>
<dbReference type="EMBL" id="JAAMPJ010000010">
    <property type="protein sequence ID" value="NGY63561.1"/>
    <property type="molecule type" value="Genomic_DNA"/>
</dbReference>
<evidence type="ECO:0000313" key="2">
    <source>
        <dbReference type="EMBL" id="NGY63561.1"/>
    </source>
</evidence>
<feature type="compositionally biased region" description="Basic and acidic residues" evidence="1">
    <location>
        <begin position="123"/>
        <end position="135"/>
    </location>
</feature>
<keyword evidence="3" id="KW-1185">Reference proteome</keyword>
<dbReference type="RefSeq" id="WP_166052074.1">
    <property type="nucleotide sequence ID" value="NZ_JAAMPJ010000010.1"/>
</dbReference>